<dbReference type="AlphaFoldDB" id="A0AB40AQ18"/>
<accession>A0AB40AQ18</accession>
<evidence type="ECO:0000313" key="2">
    <source>
        <dbReference type="Proteomes" id="UP001515500"/>
    </source>
</evidence>
<dbReference type="Proteomes" id="UP001515500">
    <property type="component" value="Chromosome 25"/>
</dbReference>
<protein>
    <submittedName>
        <fullName evidence="3">Translation initiation factor IF-2-like</fullName>
    </submittedName>
</protein>
<evidence type="ECO:0000313" key="3">
    <source>
        <dbReference type="RefSeq" id="XP_039117096.1"/>
    </source>
</evidence>
<dbReference type="GeneID" id="120252953"/>
<dbReference type="RefSeq" id="XP_039117096.1">
    <property type="nucleotide sequence ID" value="XM_039261162.1"/>
</dbReference>
<evidence type="ECO:0000256" key="1">
    <source>
        <dbReference type="SAM" id="MobiDB-lite"/>
    </source>
</evidence>
<gene>
    <name evidence="3" type="primary">LOC120252953</name>
</gene>
<feature type="compositionally biased region" description="Gly residues" evidence="1">
    <location>
        <begin position="206"/>
        <end position="225"/>
    </location>
</feature>
<proteinExistence type="predicted"/>
<feature type="compositionally biased region" description="Low complexity" evidence="1">
    <location>
        <begin position="27"/>
        <end position="49"/>
    </location>
</feature>
<name>A0AB40AQ18_DIOCR</name>
<feature type="region of interest" description="Disordered" evidence="1">
    <location>
        <begin position="173"/>
        <end position="242"/>
    </location>
</feature>
<feature type="region of interest" description="Disordered" evidence="1">
    <location>
        <begin position="26"/>
        <end position="136"/>
    </location>
</feature>
<sequence>MTPFSGLSRYLSRRAPGTPPALVRMLSKASKAAKAAKTAKAEKAAPAPAQNRNRKLIADLRKIMTTNTAASTTRNPRDTYYPPIPIDSRIPEASTPSHPGDSLIPEASTPSHPGDSLIPEASTPSHPGGTPAKPTTSLLTKVTLAVNLGALCERAAQSYQSLKEKLKEKYDSLFKKKKNGDGEKGKGNGNGKQGKCNGNGKKGKGDGNGGDGGGGGSGSGGGGGGGEDDIVHEMMRHVNDFF</sequence>
<feature type="compositionally biased region" description="Polar residues" evidence="1">
    <location>
        <begin position="64"/>
        <end position="74"/>
    </location>
</feature>
<organism evidence="2 3">
    <name type="scientific">Dioscorea cayennensis subsp. rotundata</name>
    <name type="common">White Guinea yam</name>
    <name type="synonym">Dioscorea rotundata</name>
    <dbReference type="NCBI Taxonomy" id="55577"/>
    <lineage>
        <taxon>Eukaryota</taxon>
        <taxon>Viridiplantae</taxon>
        <taxon>Streptophyta</taxon>
        <taxon>Embryophyta</taxon>
        <taxon>Tracheophyta</taxon>
        <taxon>Spermatophyta</taxon>
        <taxon>Magnoliopsida</taxon>
        <taxon>Liliopsida</taxon>
        <taxon>Dioscoreales</taxon>
        <taxon>Dioscoreaceae</taxon>
        <taxon>Dioscorea</taxon>
    </lineage>
</organism>
<feature type="compositionally biased region" description="Basic and acidic residues" evidence="1">
    <location>
        <begin position="229"/>
        <end position="242"/>
    </location>
</feature>
<reference evidence="3" key="1">
    <citation type="submission" date="2025-08" db="UniProtKB">
        <authorList>
            <consortium name="RefSeq"/>
        </authorList>
    </citation>
    <scope>IDENTIFICATION</scope>
</reference>
<feature type="compositionally biased region" description="Basic and acidic residues" evidence="1">
    <location>
        <begin position="173"/>
        <end position="186"/>
    </location>
</feature>
<keyword evidence="2" id="KW-1185">Reference proteome</keyword>